<name>A0A840Q7K9_9PSEU</name>
<evidence type="ECO:0000259" key="5">
    <source>
        <dbReference type="Pfam" id="PF25023"/>
    </source>
</evidence>
<dbReference type="InterPro" id="IPR031325">
    <property type="entry name" value="RHS_repeat"/>
</dbReference>
<dbReference type="InterPro" id="IPR029501">
    <property type="entry name" value="EndoU_bac"/>
</dbReference>
<dbReference type="SUPFAM" id="SSF63829">
    <property type="entry name" value="Calcium-dependent phosphotriesterase"/>
    <property type="match status" value="1"/>
</dbReference>
<feature type="domain" description="Bacterial EndoU nuclease" evidence="3">
    <location>
        <begin position="1102"/>
        <end position="1174"/>
    </location>
</feature>
<gene>
    <name evidence="6" type="ORF">BJ970_001919</name>
</gene>
<evidence type="ECO:0000256" key="1">
    <source>
        <dbReference type="ARBA" id="ARBA00022737"/>
    </source>
</evidence>
<dbReference type="Pfam" id="PF05593">
    <property type="entry name" value="RHS_repeat"/>
    <property type="match status" value="5"/>
</dbReference>
<organism evidence="6 7">
    <name type="scientific">Saccharopolyspora phatthalungensis</name>
    <dbReference type="NCBI Taxonomy" id="664693"/>
    <lineage>
        <taxon>Bacteria</taxon>
        <taxon>Bacillati</taxon>
        <taxon>Actinomycetota</taxon>
        <taxon>Actinomycetes</taxon>
        <taxon>Pseudonocardiales</taxon>
        <taxon>Pseudonocardiaceae</taxon>
        <taxon>Saccharopolyspora</taxon>
    </lineage>
</organism>
<comment type="caution">
    <text evidence="6">The sequence shown here is derived from an EMBL/GenBank/DDBJ whole genome shotgun (WGS) entry which is preliminary data.</text>
</comment>
<feature type="compositionally biased region" description="Polar residues" evidence="2">
    <location>
        <begin position="18"/>
        <end position="34"/>
    </location>
</feature>
<dbReference type="NCBIfam" id="TIGR01643">
    <property type="entry name" value="YD_repeat_2x"/>
    <property type="match status" value="8"/>
</dbReference>
<dbReference type="Gene3D" id="2.180.10.10">
    <property type="entry name" value="RHS repeat-associated core"/>
    <property type="match status" value="3"/>
</dbReference>
<evidence type="ECO:0000256" key="2">
    <source>
        <dbReference type="SAM" id="MobiDB-lite"/>
    </source>
</evidence>
<dbReference type="InterPro" id="IPR022385">
    <property type="entry name" value="Rhs_assc_core"/>
</dbReference>
<accession>A0A840Q7K9</accession>
<dbReference type="EMBL" id="JACHIW010000001">
    <property type="protein sequence ID" value="MBB5154385.1"/>
    <property type="molecule type" value="Genomic_DNA"/>
</dbReference>
<dbReference type="InterPro" id="IPR050708">
    <property type="entry name" value="T6SS_VgrG/RHS"/>
</dbReference>
<feature type="region of interest" description="Disordered" evidence="2">
    <location>
        <begin position="1"/>
        <end position="42"/>
    </location>
</feature>
<dbReference type="InterPro" id="IPR056823">
    <property type="entry name" value="TEN-like_YD-shell"/>
</dbReference>
<proteinExistence type="predicted"/>
<evidence type="ECO:0000259" key="3">
    <source>
        <dbReference type="Pfam" id="PF14436"/>
    </source>
</evidence>
<dbReference type="Proteomes" id="UP000584374">
    <property type="component" value="Unassembled WGS sequence"/>
</dbReference>
<dbReference type="InterPro" id="IPR006530">
    <property type="entry name" value="YD"/>
</dbReference>
<sequence>MPKGPKPKGPKPNGPKPASTQPNSLRGQNANPRSPKNVRCEKDPIDVSTGQMVLAQTDAEFFAALPFVFERTHFSSYRTGKWFGPSWVSTLDQRLEADADGVSFAAADGTLQHYPHPAPGAWVTSDRGSQQRLGRADDGRYVLLGGERTLVFNPLLALESISDRNGNRIEFVHDESGTPLEIRHSGEYRIRVETTDGLVTALHSTGIEGGDVELMRYRYEGDRLTEVINASGRPLRFDYDQAGRIAGWTDRNGEWYRYTYDHLGRCVRTEGSGGFLTGTMEYDAENRITWSTDSLGHRTTFHMNEAGQVIKEVDPLGNAVVSEWDAADRLLRRTDALGRTIRNDYAADGNLLAITRPDGTQLRCEYDDSGRPVAYIEADGTVSRCEYDERGNLAAETDAAGATTRYSYDERGNITGITDALGNTSRIDRNAAGLIVAVTDPKGATTRYEHDRFGRLTTVVYPIGGVRRFGWTVGGELAWAQQPDGTTERRVYDGEGNLRENTDELGATTRTELTHFDLVSAEVRPDGTRLEYGYDTEMRLTSVTNELGQVWRYEYDAAGNLVRETDFNGVTVTYRVDAAGQLVERINGVGAVTRFGYDLLGNVVQRSNGEVTATFAYSETGQLLEAADGATRVTFQRDPLGRVVAETINGRTVRSAFDPLGRRVRRWTPSGAESAWEFDANDQPVALHTAGRTMRFERDPLGREVRLSLASGLLVDQAWTPMDQLRSQTVVAPSGRPVQQRSYAYRADGVLTGLQDQLTGPRSYAMDQTGRVTAVQGAGWTERYAYDPAGNLSLADWPTRTDGDQLGERSYRGIAVQSAGHTRYEHDAQGRLVLRQRPSGTWRYFWDSEDRLVGVLRPDGSRWQYRYDPFGRRIAKERLGPDGTTVTERVDFTWDGQELVEQARFDASAQQGRVLVWDYEPGTFRPLAQRERLRRSPQEWVDERFHVIVSDLLGTPTELVDDQGGIAWVHRTSLWGNAFHDGGATETGGTPLRFPGQYFDAETGLHYNFHRYYDPATARYLSPDPIGLEAGPNNYAYVTNPHAWSDPLGLAPCNGKGWNSTEQFQDYVNKKADRQRKKDNAKNAIEKVANQFRRNNTGVAVHILQGENHGGTANGLHAYTGGALPHDVNVVNTTGNPNKVHQIDYTRIGANNTKQSTMYPANWTQDQVLAHIASSHPAKFLGPDYHQYFGKSSPNQVLDYLHGDMKPIRVDSPGNTAYPVRPGRR</sequence>
<dbReference type="PANTHER" id="PTHR32305:SF15">
    <property type="entry name" value="PROTEIN RHSA-RELATED"/>
    <property type="match status" value="1"/>
</dbReference>
<dbReference type="InterPro" id="IPR045351">
    <property type="entry name" value="DUF6531"/>
</dbReference>
<dbReference type="Pfam" id="PF20148">
    <property type="entry name" value="DUF6531"/>
    <property type="match status" value="1"/>
</dbReference>
<dbReference type="AlphaFoldDB" id="A0A840Q7K9"/>
<protein>
    <submittedName>
        <fullName evidence="6">RHS repeat-associated protein</fullName>
    </submittedName>
</protein>
<dbReference type="Pfam" id="PF25023">
    <property type="entry name" value="TEN_YD-shell"/>
    <property type="match status" value="2"/>
</dbReference>
<evidence type="ECO:0000313" key="7">
    <source>
        <dbReference type="Proteomes" id="UP000584374"/>
    </source>
</evidence>
<keyword evidence="1" id="KW-0677">Repeat</keyword>
<reference evidence="6 7" key="1">
    <citation type="submission" date="2020-08" db="EMBL/GenBank/DDBJ databases">
        <title>Sequencing the genomes of 1000 actinobacteria strains.</title>
        <authorList>
            <person name="Klenk H.-P."/>
        </authorList>
    </citation>
    <scope>NUCLEOTIDE SEQUENCE [LARGE SCALE GENOMIC DNA]</scope>
    <source>
        <strain evidence="6 7">DSM 45584</strain>
    </source>
</reference>
<dbReference type="PANTHER" id="PTHR32305">
    <property type="match status" value="1"/>
</dbReference>
<evidence type="ECO:0000259" key="4">
    <source>
        <dbReference type="Pfam" id="PF20148"/>
    </source>
</evidence>
<evidence type="ECO:0000313" key="6">
    <source>
        <dbReference type="EMBL" id="MBB5154385.1"/>
    </source>
</evidence>
<dbReference type="NCBIfam" id="TIGR03696">
    <property type="entry name" value="Rhs_assc_core"/>
    <property type="match status" value="1"/>
</dbReference>
<keyword evidence="7" id="KW-1185">Reference proteome</keyword>
<feature type="domain" description="Teneurin-like YD-shell" evidence="5">
    <location>
        <begin position="529"/>
        <end position="646"/>
    </location>
</feature>
<feature type="domain" description="DUF6531" evidence="4">
    <location>
        <begin position="43"/>
        <end position="114"/>
    </location>
</feature>
<dbReference type="GO" id="GO:0004519">
    <property type="term" value="F:endonuclease activity"/>
    <property type="evidence" value="ECO:0007669"/>
    <property type="project" value="InterPro"/>
</dbReference>
<feature type="domain" description="Teneurin-like YD-shell" evidence="5">
    <location>
        <begin position="763"/>
        <end position="877"/>
    </location>
</feature>
<dbReference type="Pfam" id="PF14436">
    <property type="entry name" value="EndoU_bacteria"/>
    <property type="match status" value="1"/>
</dbReference>